<accession>A0A3S4JW76</accession>
<sequence>MMHCPVCGNVAHTRSSRYLSESTKERYHQCQNINCSCTFATHESVARVIVKRGDTPQTPAAVATGKARSATQTAAKR</sequence>
<dbReference type="Proteomes" id="UP000271603">
    <property type="component" value="Chromosome"/>
</dbReference>
<organism evidence="3 4">
    <name type="scientific">Serratia rubidaea</name>
    <name type="common">Serratia marinorubra</name>
    <dbReference type="NCBI Taxonomy" id="61652"/>
    <lineage>
        <taxon>Bacteria</taxon>
        <taxon>Pseudomonadati</taxon>
        <taxon>Pseudomonadota</taxon>
        <taxon>Gammaproteobacteria</taxon>
        <taxon>Enterobacterales</taxon>
        <taxon>Yersiniaceae</taxon>
        <taxon>Serratia</taxon>
    </lineage>
</organism>
<evidence type="ECO:0000256" key="1">
    <source>
        <dbReference type="SAM" id="MobiDB-lite"/>
    </source>
</evidence>
<name>A0A3S4JW76_SERRU</name>
<reference evidence="3 4" key="1">
    <citation type="submission" date="2018-12" db="EMBL/GenBank/DDBJ databases">
        <authorList>
            <consortium name="Pathogen Informatics"/>
        </authorList>
    </citation>
    <scope>NUCLEOTIDE SEQUENCE [LARGE SCALE GENOMIC DNA]</scope>
    <source>
        <strain evidence="3 4">NCTC9419</strain>
    </source>
</reference>
<dbReference type="GO" id="GO:0003677">
    <property type="term" value="F:DNA binding"/>
    <property type="evidence" value="ECO:0007669"/>
    <property type="project" value="UniProtKB-KW"/>
</dbReference>
<dbReference type="EMBL" id="LR134155">
    <property type="protein sequence ID" value="VEA71958.1"/>
    <property type="molecule type" value="Genomic_DNA"/>
</dbReference>
<dbReference type="InterPro" id="IPR007684">
    <property type="entry name" value="Znf_Ogr/Delta"/>
</dbReference>
<protein>
    <submittedName>
        <fullName evidence="3">DNA-binding transcriptional regulator</fullName>
    </submittedName>
</protein>
<feature type="domain" description="Zinc finger Ogr/Delta-type" evidence="2">
    <location>
        <begin position="3"/>
        <end position="49"/>
    </location>
</feature>
<gene>
    <name evidence="3" type="ORF">NCTC9419_03541</name>
</gene>
<dbReference type="AlphaFoldDB" id="A0A3S4JW76"/>
<evidence type="ECO:0000313" key="3">
    <source>
        <dbReference type="EMBL" id="VEA71958.1"/>
    </source>
</evidence>
<evidence type="ECO:0000313" key="4">
    <source>
        <dbReference type="Proteomes" id="UP000271603"/>
    </source>
</evidence>
<dbReference type="Pfam" id="PF04606">
    <property type="entry name" value="Ogr_Delta"/>
    <property type="match status" value="1"/>
</dbReference>
<proteinExistence type="predicted"/>
<feature type="region of interest" description="Disordered" evidence="1">
    <location>
        <begin position="57"/>
        <end position="77"/>
    </location>
</feature>
<keyword evidence="3" id="KW-0238">DNA-binding</keyword>
<evidence type="ECO:0000259" key="2">
    <source>
        <dbReference type="Pfam" id="PF04606"/>
    </source>
</evidence>